<keyword evidence="3" id="KW-1185">Reference proteome</keyword>
<feature type="transmembrane region" description="Helical" evidence="1">
    <location>
        <begin position="9"/>
        <end position="27"/>
    </location>
</feature>
<accession>A0A4R8C4V2</accession>
<name>A0A4R8C4V2_9ACTN</name>
<dbReference type="AlphaFoldDB" id="A0A4R8C4V2"/>
<feature type="transmembrane region" description="Helical" evidence="1">
    <location>
        <begin position="39"/>
        <end position="55"/>
    </location>
</feature>
<comment type="caution">
    <text evidence="2">The sequence shown here is derived from an EMBL/GenBank/DDBJ whole genome shotgun (WGS) entry which is preliminary data.</text>
</comment>
<keyword evidence="1" id="KW-0472">Membrane</keyword>
<organism evidence="2 3">
    <name type="scientific">Kribbella pratensis</name>
    <dbReference type="NCBI Taxonomy" id="2512112"/>
    <lineage>
        <taxon>Bacteria</taxon>
        <taxon>Bacillati</taxon>
        <taxon>Actinomycetota</taxon>
        <taxon>Actinomycetes</taxon>
        <taxon>Propionibacteriales</taxon>
        <taxon>Kribbellaceae</taxon>
        <taxon>Kribbella</taxon>
    </lineage>
</organism>
<keyword evidence="1" id="KW-1133">Transmembrane helix</keyword>
<feature type="transmembrane region" description="Helical" evidence="1">
    <location>
        <begin position="208"/>
        <end position="227"/>
    </location>
</feature>
<feature type="transmembrane region" description="Helical" evidence="1">
    <location>
        <begin position="233"/>
        <end position="251"/>
    </location>
</feature>
<evidence type="ECO:0000313" key="3">
    <source>
        <dbReference type="Proteomes" id="UP000295146"/>
    </source>
</evidence>
<keyword evidence="1" id="KW-0812">Transmembrane</keyword>
<gene>
    <name evidence="2" type="ORF">EV653_4633</name>
</gene>
<evidence type="ECO:0000256" key="1">
    <source>
        <dbReference type="SAM" id="Phobius"/>
    </source>
</evidence>
<reference evidence="2 3" key="1">
    <citation type="submission" date="2019-03" db="EMBL/GenBank/DDBJ databases">
        <title>Genomic Encyclopedia of Type Strains, Phase III (KMG-III): the genomes of soil and plant-associated and newly described type strains.</title>
        <authorList>
            <person name="Whitman W."/>
        </authorList>
    </citation>
    <scope>NUCLEOTIDE SEQUENCE [LARGE SCALE GENOMIC DNA]</scope>
    <source>
        <strain evidence="2 3">VKM Ac-2573</strain>
    </source>
</reference>
<dbReference type="OrthoDB" id="529448at2"/>
<evidence type="ECO:0000313" key="2">
    <source>
        <dbReference type="EMBL" id="TDW70584.1"/>
    </source>
</evidence>
<dbReference type="EMBL" id="SODP01000002">
    <property type="protein sequence ID" value="TDW70584.1"/>
    <property type="molecule type" value="Genomic_DNA"/>
</dbReference>
<sequence>MSTLDTKPIGVILAVVFTLVLATILTQPFEFVAIRLLEGYWGTSWLGAGLAAVGIQRHQMRKGRLIRLGGKLDARALEKCLPHIHQTFINEPLLATAIERKIRAIDDAAIDADTRRRAADYIKAQAWMEVAPARLFHRITAVDDAVQRFPDDDRMMPTRLGLVLRSMEDRLGAGQAGADLRGFVIRNLSSIDSATLAEHDQYRSRLDMYASLCLITSALSAVNLAILRSEVEVSSLVLITAAMLVLSWACYRGAVMTAEGYATVLTGIDKQINDPVAHP</sequence>
<dbReference type="RefSeq" id="WP_134105753.1">
    <property type="nucleotide sequence ID" value="NZ_SODP01000002.1"/>
</dbReference>
<protein>
    <submittedName>
        <fullName evidence="2">Uncharacterized protein</fullName>
    </submittedName>
</protein>
<proteinExistence type="predicted"/>
<dbReference type="Proteomes" id="UP000295146">
    <property type="component" value="Unassembled WGS sequence"/>
</dbReference>